<keyword evidence="3 7" id="KW-0863">Zinc-finger</keyword>
<reference evidence="10" key="1">
    <citation type="submission" date="2017-10" db="EMBL/GenBank/DDBJ databases">
        <title>Campylobacter species from seals.</title>
        <authorList>
            <person name="Gilbert M.J."/>
            <person name="Zomer A.L."/>
            <person name="Timmerman A.J."/>
            <person name="Duim B."/>
            <person name="Wagenaar J.A."/>
        </authorList>
    </citation>
    <scope>NUCLEOTIDE SEQUENCE [LARGE SCALE GENOMIC DNA]</scope>
    <source>
        <strain evidence="10">17S00004-5</strain>
    </source>
</reference>
<keyword evidence="6 7" id="KW-0234">DNA repair</keyword>
<evidence type="ECO:0000256" key="4">
    <source>
        <dbReference type="ARBA" id="ARBA00022833"/>
    </source>
</evidence>
<keyword evidence="5 7" id="KW-0233">DNA recombination</keyword>
<keyword evidence="10" id="KW-1185">Reference proteome</keyword>
<evidence type="ECO:0000259" key="8">
    <source>
        <dbReference type="PROSITE" id="PS50880"/>
    </source>
</evidence>
<keyword evidence="2 7" id="KW-0227">DNA damage</keyword>
<dbReference type="GO" id="GO:0006310">
    <property type="term" value="P:DNA recombination"/>
    <property type="evidence" value="ECO:0007669"/>
    <property type="project" value="UniProtKB-UniRule"/>
</dbReference>
<dbReference type="PANTHER" id="PTHR30446">
    <property type="entry name" value="RECOMBINATION PROTEIN RECR"/>
    <property type="match status" value="1"/>
</dbReference>
<dbReference type="InterPro" id="IPR006171">
    <property type="entry name" value="TOPRIM_dom"/>
</dbReference>
<accession>A0A2P8R0E8</accession>
<comment type="similarity">
    <text evidence="7">Belongs to the RecR family.</text>
</comment>
<comment type="caution">
    <text evidence="9">The sequence shown here is derived from an EMBL/GenBank/DDBJ whole genome shotgun (WGS) entry which is preliminary data.</text>
</comment>
<sequence length="190" mass="21356">MKNKINKFEELVASFQKLPGVGKKSALKFAYHVSLVDSFSGLNLAHNIEDAISSIKRCSKCGALSENEICDICIDENRDKDILCIVENPKDILILEESGSYEGLYFVFDDISEEFIQKLQDFILYNKTKEVIFAFTPSINSDGVILYIEDKLKHLDVNLTKIAQGVPTGVSLDNIDIISLNNAIKYRIKV</sequence>
<evidence type="ECO:0000256" key="7">
    <source>
        <dbReference type="HAMAP-Rule" id="MF_00017"/>
    </source>
</evidence>
<evidence type="ECO:0000313" key="10">
    <source>
        <dbReference type="Proteomes" id="UP000240535"/>
    </source>
</evidence>
<evidence type="ECO:0000256" key="3">
    <source>
        <dbReference type="ARBA" id="ARBA00022771"/>
    </source>
</evidence>
<proteinExistence type="inferred from homology"/>
<dbReference type="AlphaFoldDB" id="A0A2P8R0E8"/>
<comment type="function">
    <text evidence="7">May play a role in DNA repair. It seems to be involved in an RecBC-independent recombinational process of DNA repair. It may act with RecF and RecO.</text>
</comment>
<dbReference type="Gene3D" id="3.40.1360.10">
    <property type="match status" value="1"/>
</dbReference>
<dbReference type="EMBL" id="PDHH01000004">
    <property type="protein sequence ID" value="PSM51973.1"/>
    <property type="molecule type" value="Genomic_DNA"/>
</dbReference>
<dbReference type="Pfam" id="PF02132">
    <property type="entry name" value="RecR_ZnF"/>
    <property type="match status" value="1"/>
</dbReference>
<dbReference type="HAMAP" id="MF_00017">
    <property type="entry name" value="RecR"/>
    <property type="match status" value="1"/>
</dbReference>
<dbReference type="PROSITE" id="PS01300">
    <property type="entry name" value="RECR"/>
    <property type="match status" value="1"/>
</dbReference>
<dbReference type="PANTHER" id="PTHR30446:SF0">
    <property type="entry name" value="RECOMBINATION PROTEIN RECR"/>
    <property type="match status" value="1"/>
</dbReference>
<feature type="zinc finger region" description="C4-type" evidence="7">
    <location>
        <begin position="58"/>
        <end position="73"/>
    </location>
</feature>
<dbReference type="InterPro" id="IPR023627">
    <property type="entry name" value="Rcmb_RecR"/>
</dbReference>
<dbReference type="GO" id="GO:0003677">
    <property type="term" value="F:DNA binding"/>
    <property type="evidence" value="ECO:0007669"/>
    <property type="project" value="UniProtKB-UniRule"/>
</dbReference>
<dbReference type="InterPro" id="IPR000093">
    <property type="entry name" value="DNA_Rcmb_RecR"/>
</dbReference>
<dbReference type="RefSeq" id="WP_106871421.1">
    <property type="nucleotide sequence ID" value="NZ_CP053841.1"/>
</dbReference>
<evidence type="ECO:0000256" key="2">
    <source>
        <dbReference type="ARBA" id="ARBA00022763"/>
    </source>
</evidence>
<evidence type="ECO:0000313" key="9">
    <source>
        <dbReference type="EMBL" id="PSM51973.1"/>
    </source>
</evidence>
<dbReference type="Proteomes" id="UP000240535">
    <property type="component" value="Unassembled WGS sequence"/>
</dbReference>
<keyword evidence="1 7" id="KW-0479">Metal-binding</keyword>
<dbReference type="GO" id="GO:0006281">
    <property type="term" value="P:DNA repair"/>
    <property type="evidence" value="ECO:0007669"/>
    <property type="project" value="UniProtKB-UniRule"/>
</dbReference>
<evidence type="ECO:0000256" key="5">
    <source>
        <dbReference type="ARBA" id="ARBA00023172"/>
    </source>
</evidence>
<protein>
    <recommendedName>
        <fullName evidence="7">Recombination protein RecR</fullName>
    </recommendedName>
</protein>
<feature type="domain" description="Toprim" evidence="8">
    <location>
        <begin position="81"/>
        <end position="167"/>
    </location>
</feature>
<dbReference type="PROSITE" id="PS50880">
    <property type="entry name" value="TOPRIM"/>
    <property type="match status" value="1"/>
</dbReference>
<evidence type="ECO:0000256" key="1">
    <source>
        <dbReference type="ARBA" id="ARBA00022723"/>
    </source>
</evidence>
<evidence type="ECO:0000256" key="6">
    <source>
        <dbReference type="ARBA" id="ARBA00023204"/>
    </source>
</evidence>
<dbReference type="GO" id="GO:0008270">
    <property type="term" value="F:zinc ion binding"/>
    <property type="evidence" value="ECO:0007669"/>
    <property type="project" value="UniProtKB-KW"/>
</dbReference>
<dbReference type="InterPro" id="IPR015967">
    <property type="entry name" value="Rcmb_RecR_Znf"/>
</dbReference>
<gene>
    <name evidence="7" type="primary">recR</name>
    <name evidence="9" type="ORF">CQ405_05260</name>
</gene>
<name>A0A2P8R0E8_9BACT</name>
<dbReference type="Gene3D" id="1.10.8.420">
    <property type="entry name" value="RecR Domain 1"/>
    <property type="match status" value="1"/>
</dbReference>
<dbReference type="OrthoDB" id="9802672at2"/>
<dbReference type="SUPFAM" id="SSF111304">
    <property type="entry name" value="Recombination protein RecR"/>
    <property type="match status" value="1"/>
</dbReference>
<organism evidence="9 10">
    <name type="scientific">Campylobacter blaseri</name>
    <dbReference type="NCBI Taxonomy" id="2042961"/>
    <lineage>
        <taxon>Bacteria</taxon>
        <taxon>Pseudomonadati</taxon>
        <taxon>Campylobacterota</taxon>
        <taxon>Epsilonproteobacteria</taxon>
        <taxon>Campylobacterales</taxon>
        <taxon>Campylobacteraceae</taxon>
        <taxon>Campylobacter</taxon>
    </lineage>
</organism>
<keyword evidence="4 7" id="KW-0862">Zinc</keyword>
<dbReference type="Pfam" id="PF21176">
    <property type="entry name" value="RecR_HhH"/>
    <property type="match status" value="1"/>
</dbReference>
<dbReference type="NCBIfam" id="TIGR00615">
    <property type="entry name" value="recR"/>
    <property type="match status" value="1"/>
</dbReference>